<reference evidence="1" key="1">
    <citation type="journal article" date="2020" name="Stud. Mycol.">
        <title>101 Dothideomycetes genomes: a test case for predicting lifestyles and emergence of pathogens.</title>
        <authorList>
            <person name="Haridas S."/>
            <person name="Albert R."/>
            <person name="Binder M."/>
            <person name="Bloem J."/>
            <person name="Labutti K."/>
            <person name="Salamov A."/>
            <person name="Andreopoulos B."/>
            <person name="Baker S."/>
            <person name="Barry K."/>
            <person name="Bills G."/>
            <person name="Bluhm B."/>
            <person name="Cannon C."/>
            <person name="Castanera R."/>
            <person name="Culley D."/>
            <person name="Daum C."/>
            <person name="Ezra D."/>
            <person name="Gonzalez J."/>
            <person name="Henrissat B."/>
            <person name="Kuo A."/>
            <person name="Liang C."/>
            <person name="Lipzen A."/>
            <person name="Lutzoni F."/>
            <person name="Magnuson J."/>
            <person name="Mondo S."/>
            <person name="Nolan M."/>
            <person name="Ohm R."/>
            <person name="Pangilinan J."/>
            <person name="Park H.-J."/>
            <person name="Ramirez L."/>
            <person name="Alfaro M."/>
            <person name="Sun H."/>
            <person name="Tritt A."/>
            <person name="Yoshinaga Y."/>
            <person name="Zwiers L.-H."/>
            <person name="Turgeon B."/>
            <person name="Goodwin S."/>
            <person name="Spatafora J."/>
            <person name="Crous P."/>
            <person name="Grigoriev I."/>
        </authorList>
    </citation>
    <scope>NUCLEOTIDE SEQUENCE</scope>
    <source>
        <strain evidence="1">CBS 122681</strain>
    </source>
</reference>
<keyword evidence="2" id="KW-1185">Reference proteome</keyword>
<protein>
    <submittedName>
        <fullName evidence="1">Uncharacterized protein</fullName>
    </submittedName>
</protein>
<gene>
    <name evidence="1" type="ORF">K491DRAFT_385459</name>
</gene>
<name>A0A6A6TPQ3_9PLEO</name>
<dbReference type="Proteomes" id="UP000799324">
    <property type="component" value="Unassembled WGS sequence"/>
</dbReference>
<sequence>MINSRPISKNPMCTATILLAQPRRHCATDNVVLRTPAASPFTLFTTIDTVPRIAAIYRNDQRLLSALPWRECCTTSYLTFLRYSGKPARSASGTRTGYRAEDMRMLIARLEMLFNVASRQHLMFQGSYLLARLREFMIGRMWQACRLVDECTKVQNGGFLRRSRLNGFERNARRKMIMLSPAHNHNILL</sequence>
<accession>A0A6A6TPQ3</accession>
<dbReference type="AlphaFoldDB" id="A0A6A6TPQ3"/>
<evidence type="ECO:0000313" key="1">
    <source>
        <dbReference type="EMBL" id="KAF2661770.1"/>
    </source>
</evidence>
<dbReference type="EMBL" id="MU004292">
    <property type="protein sequence ID" value="KAF2661770.1"/>
    <property type="molecule type" value="Genomic_DNA"/>
</dbReference>
<evidence type="ECO:0000313" key="2">
    <source>
        <dbReference type="Proteomes" id="UP000799324"/>
    </source>
</evidence>
<proteinExistence type="predicted"/>
<organism evidence="1 2">
    <name type="scientific">Lophiostoma macrostomum CBS 122681</name>
    <dbReference type="NCBI Taxonomy" id="1314788"/>
    <lineage>
        <taxon>Eukaryota</taxon>
        <taxon>Fungi</taxon>
        <taxon>Dikarya</taxon>
        <taxon>Ascomycota</taxon>
        <taxon>Pezizomycotina</taxon>
        <taxon>Dothideomycetes</taxon>
        <taxon>Pleosporomycetidae</taxon>
        <taxon>Pleosporales</taxon>
        <taxon>Lophiostomataceae</taxon>
        <taxon>Lophiostoma</taxon>
    </lineage>
</organism>